<feature type="transmembrane region" description="Helical" evidence="1">
    <location>
        <begin position="179"/>
        <end position="209"/>
    </location>
</feature>
<dbReference type="Pfam" id="PF11028">
    <property type="entry name" value="TMEM260-like"/>
    <property type="match status" value="1"/>
</dbReference>
<organism evidence="2 3">
    <name type="scientific">Chryseobacterium indologenes</name>
    <name type="common">Flavobacterium indologenes</name>
    <dbReference type="NCBI Taxonomy" id="253"/>
    <lineage>
        <taxon>Bacteria</taxon>
        <taxon>Pseudomonadati</taxon>
        <taxon>Bacteroidota</taxon>
        <taxon>Flavobacteriia</taxon>
        <taxon>Flavobacteriales</taxon>
        <taxon>Weeksellaceae</taxon>
        <taxon>Chryseobacterium group</taxon>
        <taxon>Chryseobacterium</taxon>
    </lineage>
</organism>
<accession>A0A0N0ITZ2</accession>
<name>A0A0N0ITZ2_CHRID</name>
<dbReference type="AlphaFoldDB" id="A0A0N0ITZ2"/>
<feature type="transmembrane region" description="Helical" evidence="1">
    <location>
        <begin position="221"/>
        <end position="246"/>
    </location>
</feature>
<dbReference type="EMBL" id="LJOD01000023">
    <property type="protein sequence ID" value="KPE49152.1"/>
    <property type="molecule type" value="Genomic_DNA"/>
</dbReference>
<proteinExistence type="predicted"/>
<dbReference type="Proteomes" id="UP000037953">
    <property type="component" value="Unassembled WGS sequence"/>
</dbReference>
<feature type="transmembrane region" description="Helical" evidence="1">
    <location>
        <begin position="77"/>
        <end position="100"/>
    </location>
</feature>
<dbReference type="OrthoDB" id="9807602at2"/>
<dbReference type="PANTHER" id="PTHR16214">
    <property type="entry name" value="TRANSMEMBRANE PROTEIN 260"/>
    <property type="match status" value="1"/>
</dbReference>
<keyword evidence="2" id="KW-0808">Transferase</keyword>
<feature type="transmembrane region" description="Helical" evidence="1">
    <location>
        <begin position="50"/>
        <end position="71"/>
    </location>
</feature>
<evidence type="ECO:0000313" key="3">
    <source>
        <dbReference type="Proteomes" id="UP000037953"/>
    </source>
</evidence>
<reference evidence="2 3" key="1">
    <citation type="journal article" date="2015" name="Genom Data">
        <title>Draft genome sequence of a multidrug-resistant Chryseobacterium indologenes isolate from Malaysia.</title>
        <authorList>
            <person name="Yu C.Y."/>
            <person name="Ang G.Y."/>
            <person name="Cheng H.J."/>
            <person name="Cheong Y.M."/>
            <person name="Yin W.F."/>
            <person name="Chan K.G."/>
        </authorList>
    </citation>
    <scope>NUCLEOTIDE SEQUENCE [LARGE SCALE GENOMIC DNA]</scope>
    <source>
        <strain evidence="2 3">CI_885</strain>
    </source>
</reference>
<protein>
    <submittedName>
        <fullName evidence="2">Glycosyltransferase</fullName>
    </submittedName>
</protein>
<evidence type="ECO:0000256" key="1">
    <source>
        <dbReference type="SAM" id="Phobius"/>
    </source>
</evidence>
<reference evidence="3" key="2">
    <citation type="submission" date="2015-09" db="EMBL/GenBank/DDBJ databases">
        <title>Draft genome sequence of a multidrug-resistant Chryseobacterium indologenes isolate from Malaysia.</title>
        <authorList>
            <person name="Yu C.Y."/>
            <person name="Ang G.Y."/>
            <person name="Chan K.-G."/>
        </authorList>
    </citation>
    <scope>NUCLEOTIDE SEQUENCE [LARGE SCALE GENOMIC DNA]</scope>
    <source>
        <strain evidence="3">CI_885</strain>
    </source>
</reference>
<gene>
    <name evidence="2" type="ORF">AOB46_21645</name>
</gene>
<dbReference type="InterPro" id="IPR052724">
    <property type="entry name" value="GT117_domain-containing"/>
</dbReference>
<evidence type="ECO:0000313" key="2">
    <source>
        <dbReference type="EMBL" id="KPE49152.1"/>
    </source>
</evidence>
<sequence length="247" mass="28216">MKNWSFKKWNTILGWVVFIIALITYTSTIEHSLSFWDCGEYISSAVKLEVTHAPGAALFQIVGAVASIFAMGNVENYAVVINTMSAVFSAFTILFLFWTITHFVRRLLNKDFDEITKHQEISILFAGAVGALCFTFSDTFWFSAVEGEVYAMASMFIALLVWLITKWENEYQASDNERWIILIFFIIGLSVGVHMMCMLAIPAVCLVYYARNYTFTWKNFIWANLITLGILIIVFKIIFPVIMTMFG</sequence>
<comment type="caution">
    <text evidence="2">The sequence shown here is derived from an EMBL/GenBank/DDBJ whole genome shotgun (WGS) entry which is preliminary data.</text>
</comment>
<keyword evidence="1" id="KW-1133">Transmembrane helix</keyword>
<dbReference type="RefSeq" id="WP_131724435.1">
    <property type="nucleotide sequence ID" value="NZ_LJOD01000023.1"/>
</dbReference>
<dbReference type="GO" id="GO:0016740">
    <property type="term" value="F:transferase activity"/>
    <property type="evidence" value="ECO:0007669"/>
    <property type="project" value="UniProtKB-KW"/>
</dbReference>
<dbReference type="PANTHER" id="PTHR16214:SF3">
    <property type="entry name" value="TRANSMEMBRANE PROTEIN 260"/>
    <property type="match status" value="1"/>
</dbReference>
<keyword evidence="1" id="KW-0812">Transmembrane</keyword>
<keyword evidence="1" id="KW-0472">Membrane</keyword>
<dbReference type="InterPro" id="IPR021280">
    <property type="entry name" value="TMEM260-like"/>
</dbReference>
<feature type="transmembrane region" description="Helical" evidence="1">
    <location>
        <begin position="121"/>
        <end position="143"/>
    </location>
</feature>
<feature type="transmembrane region" description="Helical" evidence="1">
    <location>
        <begin position="12"/>
        <end position="29"/>
    </location>
</feature>
<feature type="non-terminal residue" evidence="2">
    <location>
        <position position="247"/>
    </location>
</feature>
<feature type="transmembrane region" description="Helical" evidence="1">
    <location>
        <begin position="149"/>
        <end position="167"/>
    </location>
</feature>